<dbReference type="Proteomes" id="UP001295423">
    <property type="component" value="Unassembled WGS sequence"/>
</dbReference>
<feature type="region of interest" description="Disordered" evidence="1">
    <location>
        <begin position="1"/>
        <end position="49"/>
    </location>
</feature>
<organism evidence="2 3">
    <name type="scientific">Cylindrotheca closterium</name>
    <dbReference type="NCBI Taxonomy" id="2856"/>
    <lineage>
        <taxon>Eukaryota</taxon>
        <taxon>Sar</taxon>
        <taxon>Stramenopiles</taxon>
        <taxon>Ochrophyta</taxon>
        <taxon>Bacillariophyta</taxon>
        <taxon>Bacillariophyceae</taxon>
        <taxon>Bacillariophycidae</taxon>
        <taxon>Bacillariales</taxon>
        <taxon>Bacillariaceae</taxon>
        <taxon>Cylindrotheca</taxon>
    </lineage>
</organism>
<keyword evidence="3" id="KW-1185">Reference proteome</keyword>
<name>A0AAD2CHS6_9STRA</name>
<accession>A0AAD2CHS6</accession>
<evidence type="ECO:0000313" key="3">
    <source>
        <dbReference type="Proteomes" id="UP001295423"/>
    </source>
</evidence>
<comment type="caution">
    <text evidence="2">The sequence shown here is derived from an EMBL/GenBank/DDBJ whole genome shotgun (WGS) entry which is preliminary data.</text>
</comment>
<feature type="region of interest" description="Disordered" evidence="1">
    <location>
        <begin position="263"/>
        <end position="353"/>
    </location>
</feature>
<dbReference type="EMBL" id="CAKOGP040000003">
    <property type="protein sequence ID" value="CAJ1926420.1"/>
    <property type="molecule type" value="Genomic_DNA"/>
</dbReference>
<feature type="compositionally biased region" description="Acidic residues" evidence="1">
    <location>
        <begin position="266"/>
        <end position="290"/>
    </location>
</feature>
<evidence type="ECO:0000256" key="1">
    <source>
        <dbReference type="SAM" id="MobiDB-lite"/>
    </source>
</evidence>
<dbReference type="AlphaFoldDB" id="A0AAD2CHS6"/>
<protein>
    <submittedName>
        <fullName evidence="2">Uncharacterized protein</fullName>
    </submittedName>
</protein>
<sequence>MRRNGYESGDADTYSLSSAGSLDLHDPSDLDPMVNRKKRKDKKLKRQQKALTSLQLPQLNYKDTPTIRILVVADVDLHCASALAEAALVSTADNPLRKVDLCIACGPFCKEDELNIYYHGRQRTLRVRPTPSSHYNNETLSSSSSSLQYRYHHNHHQQQVRPQLPLITSPYKQQNFHDKPIKRSLEENAALEGLMTAALSQLESIVCRVLYIPGETDPIFHKMKRRLTPNSRNIHQQWMPLCPGLGCAGLLHLDWGKYEAMYGGDGIDEEDEDNDDDEEEDEDDNIDDSQADYGSDSELMDSYRHDDNINQSLPPLEDNIYSDSEGEASSIGSESDMPPLTDAVPSDSRTTGRQYSLDHCNSLEKLVNSAPNMNAVTDTPLANQTHPTIVGFHKTELFQTILVTHYEHLAHNNGDSHHADEELPCLPAQHDDFCDLPEVQEHVCLEIASGRNVHGEAIAPKCVSKGPNLTVLLPGSLKERGDYCLLDLAYVVDGNNGCKWSVTKSEFLRL</sequence>
<gene>
    <name evidence="2" type="ORF">CYCCA115_LOCUS1214</name>
</gene>
<reference evidence="2" key="1">
    <citation type="submission" date="2023-08" db="EMBL/GenBank/DDBJ databases">
        <authorList>
            <person name="Audoor S."/>
            <person name="Bilcke G."/>
        </authorList>
    </citation>
    <scope>NUCLEOTIDE SEQUENCE</scope>
</reference>
<proteinExistence type="predicted"/>
<feature type="compositionally biased region" description="Low complexity" evidence="1">
    <location>
        <begin position="327"/>
        <end position="336"/>
    </location>
</feature>
<feature type="compositionally biased region" description="Basic residues" evidence="1">
    <location>
        <begin position="35"/>
        <end position="48"/>
    </location>
</feature>
<evidence type="ECO:0000313" key="2">
    <source>
        <dbReference type="EMBL" id="CAJ1926420.1"/>
    </source>
</evidence>